<dbReference type="STRING" id="140314.SAMN04488076_1099"/>
<evidence type="ECO:0000256" key="4">
    <source>
        <dbReference type="ARBA" id="ARBA00006753"/>
    </source>
</evidence>
<accession>A0A143YQJ0</accession>
<dbReference type="AlphaFoldDB" id="A0A143YQJ0"/>
<dbReference type="GO" id="GO:0050661">
    <property type="term" value="F:NADP binding"/>
    <property type="evidence" value="ECO:0007669"/>
    <property type="project" value="InterPro"/>
</dbReference>
<evidence type="ECO:0000256" key="8">
    <source>
        <dbReference type="ARBA" id="ARBA00022697"/>
    </source>
</evidence>
<dbReference type="Gene3D" id="3.40.50.720">
    <property type="entry name" value="NAD(P)-binding Rossmann-like Domain"/>
    <property type="match status" value="1"/>
</dbReference>
<keyword evidence="7 16" id="KW-0028">Amino-acid biosynthesis</keyword>
<organism evidence="19 20">
    <name type="scientific">Trichococcus palustris</name>
    <dbReference type="NCBI Taxonomy" id="140314"/>
    <lineage>
        <taxon>Bacteria</taxon>
        <taxon>Bacillati</taxon>
        <taxon>Bacillota</taxon>
        <taxon>Bacilli</taxon>
        <taxon>Lactobacillales</taxon>
        <taxon>Carnobacteriaceae</taxon>
        <taxon>Trichococcus</taxon>
    </lineage>
</organism>
<dbReference type="GO" id="GO:0009088">
    <property type="term" value="P:threonine biosynthetic process"/>
    <property type="evidence" value="ECO:0007669"/>
    <property type="project" value="UniProtKB-UniPathway"/>
</dbReference>
<keyword evidence="11" id="KW-0915">Sodium</keyword>
<name>A0A143YQJ0_9LACT</name>
<evidence type="ECO:0000256" key="2">
    <source>
        <dbReference type="ARBA" id="ARBA00005056"/>
    </source>
</evidence>
<dbReference type="RefSeq" id="WP_087033342.1">
    <property type="nucleotide sequence ID" value="NZ_FJNE01000005.1"/>
</dbReference>
<comment type="cofactor">
    <cofactor evidence="1">
        <name>a metal cation</name>
        <dbReference type="ChEBI" id="CHEBI:25213"/>
    </cofactor>
</comment>
<evidence type="ECO:0000256" key="15">
    <source>
        <dbReference type="PIRSR" id="PIRSR000098-2"/>
    </source>
</evidence>
<dbReference type="OrthoDB" id="9808167at2"/>
<evidence type="ECO:0000256" key="14">
    <source>
        <dbReference type="PIRSR" id="PIRSR000098-1"/>
    </source>
</evidence>
<dbReference type="SUPFAM" id="SSF55347">
    <property type="entry name" value="Glyceraldehyde-3-phosphate dehydrogenase-like, C-terminal domain"/>
    <property type="match status" value="1"/>
</dbReference>
<keyword evidence="8 16" id="KW-0791">Threonine biosynthesis</keyword>
<feature type="domain" description="ACT" evidence="18">
    <location>
        <begin position="352"/>
        <end position="429"/>
    </location>
</feature>
<evidence type="ECO:0000259" key="18">
    <source>
        <dbReference type="PROSITE" id="PS51671"/>
    </source>
</evidence>
<evidence type="ECO:0000256" key="9">
    <source>
        <dbReference type="ARBA" id="ARBA00022857"/>
    </source>
</evidence>
<evidence type="ECO:0000256" key="13">
    <source>
        <dbReference type="ARBA" id="ARBA00048841"/>
    </source>
</evidence>
<reference evidence="19 20" key="1">
    <citation type="submission" date="2016-02" db="EMBL/GenBank/DDBJ databases">
        <authorList>
            <person name="Wen L."/>
            <person name="He K."/>
            <person name="Yang H."/>
        </authorList>
    </citation>
    <scope>NUCLEOTIDE SEQUENCE [LARGE SCALE GENOMIC DNA]</scope>
    <source>
        <strain evidence="19">Trichococcus palustris</strain>
    </source>
</reference>
<dbReference type="SUPFAM" id="SSF51735">
    <property type="entry name" value="NAD(P)-binding Rossmann-fold domains"/>
    <property type="match status" value="1"/>
</dbReference>
<dbReference type="PROSITE" id="PS51671">
    <property type="entry name" value="ACT"/>
    <property type="match status" value="1"/>
</dbReference>
<feature type="active site" description="Proton donor" evidence="14">
    <location>
        <position position="206"/>
    </location>
</feature>
<dbReference type="GO" id="GO:0009086">
    <property type="term" value="P:methionine biosynthetic process"/>
    <property type="evidence" value="ECO:0007669"/>
    <property type="project" value="UniProtKB-KW"/>
</dbReference>
<evidence type="ECO:0000256" key="7">
    <source>
        <dbReference type="ARBA" id="ARBA00022605"/>
    </source>
</evidence>
<dbReference type="InterPro" id="IPR019811">
    <property type="entry name" value="HDH_CS"/>
</dbReference>
<dbReference type="UniPathway" id="UPA00050">
    <property type="reaction ID" value="UER00063"/>
</dbReference>
<feature type="binding site" evidence="15">
    <location>
        <position position="191"/>
    </location>
    <ligand>
        <name>L-homoserine</name>
        <dbReference type="ChEBI" id="CHEBI:57476"/>
    </ligand>
</feature>
<dbReference type="Pfam" id="PF00742">
    <property type="entry name" value="Homoserine_dh"/>
    <property type="match status" value="1"/>
</dbReference>
<evidence type="ECO:0000256" key="6">
    <source>
        <dbReference type="ARBA" id="ARBA00013376"/>
    </source>
</evidence>
<dbReference type="Pfam" id="PF03447">
    <property type="entry name" value="NAD_binding_3"/>
    <property type="match status" value="1"/>
</dbReference>
<keyword evidence="20" id="KW-1185">Reference proteome</keyword>
<comment type="similarity">
    <text evidence="4 17">Belongs to the homoserine dehydrogenase family.</text>
</comment>
<keyword evidence="12 16" id="KW-0486">Methionine biosynthesis</keyword>
<evidence type="ECO:0000256" key="10">
    <source>
        <dbReference type="ARBA" id="ARBA00023002"/>
    </source>
</evidence>
<dbReference type="InterPro" id="IPR036291">
    <property type="entry name" value="NAD(P)-bd_dom_sf"/>
</dbReference>
<gene>
    <name evidence="19" type="ORF">Tpal_1769</name>
</gene>
<protein>
    <recommendedName>
        <fullName evidence="6 16">Homoserine dehydrogenase</fullName>
        <ecNumber evidence="5 16">1.1.1.3</ecNumber>
    </recommendedName>
</protein>
<dbReference type="InterPro" id="IPR045865">
    <property type="entry name" value="ACT-like_dom_sf"/>
</dbReference>
<dbReference type="EC" id="1.1.1.3" evidence="5 16"/>
<evidence type="ECO:0000256" key="1">
    <source>
        <dbReference type="ARBA" id="ARBA00001920"/>
    </source>
</evidence>
<proteinExistence type="inferred from homology"/>
<feature type="binding site" evidence="15">
    <location>
        <begin position="10"/>
        <end position="17"/>
    </location>
    <ligand>
        <name>NADP(+)</name>
        <dbReference type="ChEBI" id="CHEBI:58349"/>
    </ligand>
</feature>
<comment type="pathway">
    <text evidence="2 16">Amino-acid biosynthesis; L-threonine biosynthesis; L-threonine from L-aspartate: step 3/5.</text>
</comment>
<comment type="pathway">
    <text evidence="3 16">Amino-acid biosynthesis; L-methionine biosynthesis via de novo pathway; L-homoserine from L-aspartate: step 3/3.</text>
</comment>
<dbReference type="Proteomes" id="UP000242754">
    <property type="component" value="Unassembled WGS sequence"/>
</dbReference>
<evidence type="ECO:0000256" key="3">
    <source>
        <dbReference type="ARBA" id="ARBA00005062"/>
    </source>
</evidence>
<evidence type="ECO:0000313" key="19">
    <source>
        <dbReference type="EMBL" id="CZQ94580.1"/>
    </source>
</evidence>
<dbReference type="PANTHER" id="PTHR43331:SF1">
    <property type="entry name" value="HOMOSERINE DEHYDROGENASE"/>
    <property type="match status" value="1"/>
</dbReference>
<keyword evidence="9 15" id="KW-0521">NADP</keyword>
<dbReference type="Gene3D" id="3.30.360.10">
    <property type="entry name" value="Dihydrodipicolinate Reductase, domain 2"/>
    <property type="match status" value="1"/>
</dbReference>
<dbReference type="PANTHER" id="PTHR43331">
    <property type="entry name" value="HOMOSERINE DEHYDROGENASE"/>
    <property type="match status" value="1"/>
</dbReference>
<dbReference type="InterPro" id="IPR002912">
    <property type="entry name" value="ACT_dom"/>
</dbReference>
<feature type="binding site" evidence="15">
    <location>
        <position position="106"/>
    </location>
    <ligand>
        <name>NADPH</name>
        <dbReference type="ChEBI" id="CHEBI:57783"/>
    </ligand>
</feature>
<dbReference type="InterPro" id="IPR016204">
    <property type="entry name" value="HDH"/>
</dbReference>
<dbReference type="NCBIfam" id="NF004976">
    <property type="entry name" value="PRK06349.1"/>
    <property type="match status" value="1"/>
</dbReference>
<dbReference type="PIRSF" id="PIRSF000098">
    <property type="entry name" value="Homoser_dehydrog"/>
    <property type="match status" value="1"/>
</dbReference>
<dbReference type="PROSITE" id="PS01042">
    <property type="entry name" value="HOMOSER_DHGENASE"/>
    <property type="match status" value="1"/>
</dbReference>
<dbReference type="Gene3D" id="3.30.70.260">
    <property type="match status" value="1"/>
</dbReference>
<evidence type="ECO:0000256" key="5">
    <source>
        <dbReference type="ARBA" id="ARBA00013213"/>
    </source>
</evidence>
<dbReference type="SUPFAM" id="SSF55021">
    <property type="entry name" value="ACT-like"/>
    <property type="match status" value="1"/>
</dbReference>
<evidence type="ECO:0000256" key="17">
    <source>
        <dbReference type="RuleBase" id="RU004171"/>
    </source>
</evidence>
<dbReference type="GO" id="GO:0004412">
    <property type="term" value="F:homoserine dehydrogenase activity"/>
    <property type="evidence" value="ECO:0007669"/>
    <property type="project" value="UniProtKB-EC"/>
</dbReference>
<dbReference type="CDD" id="cd04881">
    <property type="entry name" value="ACT_HSDH-Hom"/>
    <property type="match status" value="1"/>
</dbReference>
<dbReference type="EMBL" id="FJNE01000005">
    <property type="protein sequence ID" value="CZQ94580.1"/>
    <property type="molecule type" value="Genomic_DNA"/>
</dbReference>
<dbReference type="InterPro" id="IPR001342">
    <property type="entry name" value="HDH_cat"/>
</dbReference>
<dbReference type="UniPathway" id="UPA00051">
    <property type="reaction ID" value="UER00465"/>
</dbReference>
<dbReference type="FunFam" id="3.30.360.10:FF:000005">
    <property type="entry name" value="Homoserine dehydrogenase"/>
    <property type="match status" value="1"/>
</dbReference>
<sequence>MADKIYVGLLGLGTIGTGVARIIADHQNKITQVVGQEVVIKTVLDRDIEKCQNFFGDTVNCTDNFDDILNDADISVVVELIGYVPAAKEYISKALSAGKHVVSANKDLVALHGKELMGLAKENKCDFLYEAAVAGGVPILRAITESFASDNIKKVMGIVNGTTNFMMTKMDKEGYSYDEALALAQKLGFAEKNPTSDVDGLDAARKMVILARLAFGTNDITLDDVTIAGIRDVSIEDIKLANRLGYKIKLIGTAEKIGDSVNVEVGPVFVPEAHPLASVNNEMNAVYVVGEALGETMFYGAGAGELPTATAVVSDVMNIAKNILLGITGKNFNDYEVETLIATPEQVINPEFMRLEVTDRAGQFLELAKIFAQAEVSFDKIIQDPLDNGKAIIVIVTHPMSKAQEIEILQAMEDNEDMKLKVHFKVLEG</sequence>
<comment type="catalytic activity">
    <reaction evidence="13">
        <text>L-homoserine + NADP(+) = L-aspartate 4-semialdehyde + NADPH + H(+)</text>
        <dbReference type="Rhea" id="RHEA:15761"/>
        <dbReference type="ChEBI" id="CHEBI:15378"/>
        <dbReference type="ChEBI" id="CHEBI:57476"/>
        <dbReference type="ChEBI" id="CHEBI:57783"/>
        <dbReference type="ChEBI" id="CHEBI:58349"/>
        <dbReference type="ChEBI" id="CHEBI:537519"/>
        <dbReference type="EC" id="1.1.1.3"/>
    </reaction>
    <physiologicalReaction direction="right-to-left" evidence="13">
        <dbReference type="Rhea" id="RHEA:15763"/>
    </physiologicalReaction>
</comment>
<dbReference type="InterPro" id="IPR005106">
    <property type="entry name" value="Asp/hSer_DH_NAD-bd"/>
</dbReference>
<keyword evidence="10 16" id="KW-0560">Oxidoreductase</keyword>
<evidence type="ECO:0000256" key="12">
    <source>
        <dbReference type="ARBA" id="ARBA00023167"/>
    </source>
</evidence>
<evidence type="ECO:0000313" key="20">
    <source>
        <dbReference type="Proteomes" id="UP000242754"/>
    </source>
</evidence>
<evidence type="ECO:0000256" key="16">
    <source>
        <dbReference type="RuleBase" id="RU000579"/>
    </source>
</evidence>
<evidence type="ECO:0000256" key="11">
    <source>
        <dbReference type="ARBA" id="ARBA00023053"/>
    </source>
</evidence>